<dbReference type="KEGG" id="asc:ASAC_0646"/>
<dbReference type="AlphaFoldDB" id="D9Q164"/>
<reference evidence="1 2" key="1">
    <citation type="journal article" date="2010" name="Appl. Environ. Microbiol.">
        <title>The genome sequence of the crenarchaeon Acidilobus saccharovorans supports a new order, Acidilobales, and suggests an important ecological role in terrestrial acidic hot springs.</title>
        <authorList>
            <person name="Mardanov A.V."/>
            <person name="Svetlitchnyi V.A."/>
            <person name="Beletsky A.V."/>
            <person name="Prokofeva M.I."/>
            <person name="Bonch-Osmolovskaya E.A."/>
            <person name="Ravin N.V."/>
            <person name="Skryabin K.G."/>
        </authorList>
    </citation>
    <scope>NUCLEOTIDE SEQUENCE [LARGE SCALE GENOMIC DNA]</scope>
    <source>
        <strain evidence="2">DSM 16705 / JCM 18335 / VKM B-2471 / 345-15</strain>
    </source>
</reference>
<dbReference type="GeneID" id="9498879"/>
<proteinExistence type="predicted"/>
<sequence length="145" mass="15724">MVSALRVRVRLTRHDCEVAKALGGRGGFSIVRMSASRGLSTHLVEVEDEEELRGLRRVKIGRSLYLVTTSSCSACRALSELGVIVLGGRSEGGDAVVYDIIVHRNRLGSVLEALEQRGLSPRVLSREPYREPALSQAQLAALLTA</sequence>
<organism evidence="1 2">
    <name type="scientific">Acidilobus saccharovorans (strain DSM 16705 / JCM 18335 / VKM B-2471 / 345-15)</name>
    <dbReference type="NCBI Taxonomy" id="666510"/>
    <lineage>
        <taxon>Archaea</taxon>
        <taxon>Thermoproteota</taxon>
        <taxon>Thermoprotei</taxon>
        <taxon>Acidilobales</taxon>
        <taxon>Acidilobaceae</taxon>
        <taxon>Acidilobus</taxon>
    </lineage>
</organism>
<gene>
    <name evidence="1" type="ordered locus">ASAC_0646</name>
</gene>
<evidence type="ECO:0000313" key="1">
    <source>
        <dbReference type="EMBL" id="ADL19052.1"/>
    </source>
</evidence>
<dbReference type="STRING" id="666510.ASAC_0646"/>
<dbReference type="HOGENOM" id="CLU_1782422_0_0_2"/>
<protein>
    <submittedName>
        <fullName evidence="1">Uncharacterized protein</fullName>
    </submittedName>
</protein>
<dbReference type="Proteomes" id="UP000000346">
    <property type="component" value="Chromosome"/>
</dbReference>
<evidence type="ECO:0000313" key="2">
    <source>
        <dbReference type="Proteomes" id="UP000000346"/>
    </source>
</evidence>
<dbReference type="RefSeq" id="WP_013266564.1">
    <property type="nucleotide sequence ID" value="NC_014374.1"/>
</dbReference>
<dbReference type="EMBL" id="CP001742">
    <property type="protein sequence ID" value="ADL19052.1"/>
    <property type="molecule type" value="Genomic_DNA"/>
</dbReference>
<dbReference type="InParanoid" id="D9Q164"/>
<name>D9Q164_ACIS3</name>
<keyword evidence="2" id="KW-1185">Reference proteome</keyword>
<accession>D9Q164</accession>